<dbReference type="InterPro" id="IPR031329">
    <property type="entry name" value="NEUT/ALK_ceramidase_N"/>
</dbReference>
<organism evidence="9 10">
    <name type="scientific">Zhongshania antarctica</name>
    <dbReference type="NCBI Taxonomy" id="641702"/>
    <lineage>
        <taxon>Bacteria</taxon>
        <taxon>Pseudomonadati</taxon>
        <taxon>Pseudomonadota</taxon>
        <taxon>Gammaproteobacteria</taxon>
        <taxon>Cellvibrionales</taxon>
        <taxon>Spongiibacteraceae</taxon>
        <taxon>Zhongshania</taxon>
    </lineage>
</organism>
<feature type="compositionally biased region" description="Polar residues" evidence="5">
    <location>
        <begin position="652"/>
        <end position="664"/>
    </location>
</feature>
<gene>
    <name evidence="9" type="ORF">HNQ57_001951</name>
</gene>
<name>A0A840R584_9GAMM</name>
<dbReference type="GO" id="GO:0017040">
    <property type="term" value="F:N-acylsphingosine amidohydrolase activity"/>
    <property type="evidence" value="ECO:0007669"/>
    <property type="project" value="UniProtKB-UniRule"/>
</dbReference>
<dbReference type="GO" id="GO:0046514">
    <property type="term" value="P:ceramide catabolic process"/>
    <property type="evidence" value="ECO:0007669"/>
    <property type="project" value="InterPro"/>
</dbReference>
<dbReference type="GO" id="GO:0042759">
    <property type="term" value="P:long-chain fatty acid biosynthetic process"/>
    <property type="evidence" value="ECO:0007669"/>
    <property type="project" value="TreeGrafter"/>
</dbReference>
<dbReference type="InterPro" id="IPR038445">
    <property type="entry name" value="NCDase_C_sf"/>
</dbReference>
<keyword evidence="3" id="KW-0862">Zinc</keyword>
<comment type="cofactor">
    <cofactor evidence="3">
        <name>Zn(2+)</name>
        <dbReference type="ChEBI" id="CHEBI:29105"/>
    </cofactor>
    <text evidence="3">Binds 1 zinc ion per subunit.</text>
</comment>
<dbReference type="Proteomes" id="UP000536640">
    <property type="component" value="Unassembled WGS sequence"/>
</dbReference>
<evidence type="ECO:0000259" key="7">
    <source>
        <dbReference type="Pfam" id="PF04734"/>
    </source>
</evidence>
<feature type="binding site" evidence="3">
    <location>
        <position position="556"/>
    </location>
    <ligand>
        <name>Zn(2+)</name>
        <dbReference type="ChEBI" id="CHEBI:29105"/>
    </ligand>
</feature>
<sequence>MTRRFHTAFAFSLLLILSACTPSPNQGSAISNTSGGAAIPAEAQCLAKSPWLEYGEGLQASSASSIPTAAANSGVNSVPACDGNSNFLFGAAKADITGPAGGKIHMGNESPENYSAGIYMRQYARSFVVVSPCNNKRVVLAITDTGMLFESVRKAVLDLIAADPELAPLYNQENIMMNATHTHSTPGGQAHFTAFNALRFGHDTQTFDITVAGLFKSIKDAHQNLLTNPDSGQILLNQGELTGANKNRAIPAYMQNSDVERALYLDKDGNDVDTPRLMTLLKFVQNDGYEIGSMNWFGVHPTSDAISSYGLGAIPISGDNKGYAAYLFERFKTAQNPNFVSAFMQAEEGDSFTQMWFDDDQKRAEQDAVLPPNEPNAVTVANGQKQLLKALTLYANASDAINGPVDYRFGYVQMDQVEVTDQVVLESLIHPAELDATPKRTCNPAMGVSFPAAGHGAQPGEQGQFTEAGITCSDPDAAQLAADEFRALTNGNVPASLFAATVGCNAGVGPDLLNLSCHAEKPILLIFGPPLNASATVVPFQLFRIGNLAIVGLPWEITTMAGRRIRQTLIDVLKTDGVDYVVINGLSNDYVSYLTTREEYALQMYESASNQFGPWSLAAVQQETRRLALDMVNATSTAAGPTPPVTSPQLYQVQPSQGTDQPNGNAFGDALLQPNESYQPGDTVRVDFQSSGPNSDLKTDSSFLFVEHKTATDSWEIIYRDADPETTYNWRPDNPAPQSSPSSSHIAEILWRIPRNTQPGTYRIRFEGVANQALSLMPYEGSSKEFEIAGPVTDCP</sequence>
<dbReference type="Pfam" id="PF04734">
    <property type="entry name" value="Ceramidase_alk"/>
    <property type="match status" value="1"/>
</dbReference>
<keyword evidence="6" id="KW-0732">Signal</keyword>
<keyword evidence="4" id="KW-0746">Sphingolipid metabolism</keyword>
<comment type="catalytic activity">
    <reaction evidence="4">
        <text>an N-acylsphing-4-enine + H2O = sphing-4-enine + a fatty acid</text>
        <dbReference type="Rhea" id="RHEA:20856"/>
        <dbReference type="ChEBI" id="CHEBI:15377"/>
        <dbReference type="ChEBI" id="CHEBI:28868"/>
        <dbReference type="ChEBI" id="CHEBI:52639"/>
        <dbReference type="ChEBI" id="CHEBI:57756"/>
        <dbReference type="EC" id="3.5.1.23"/>
    </reaction>
</comment>
<dbReference type="GO" id="GO:0046872">
    <property type="term" value="F:metal ion binding"/>
    <property type="evidence" value="ECO:0007669"/>
    <property type="project" value="UniProtKB-KW"/>
</dbReference>
<dbReference type="PROSITE" id="PS51257">
    <property type="entry name" value="PROKAR_LIPOPROTEIN"/>
    <property type="match status" value="1"/>
</dbReference>
<evidence type="ECO:0000256" key="1">
    <source>
        <dbReference type="ARBA" id="ARBA00009835"/>
    </source>
</evidence>
<keyword evidence="2 4" id="KW-0378">Hydrolase</keyword>
<feature type="domain" description="Neutral/alkaline non-lysosomal ceramidase C-terminal" evidence="8">
    <location>
        <begin position="626"/>
        <end position="788"/>
    </location>
</feature>
<evidence type="ECO:0000256" key="2">
    <source>
        <dbReference type="ARBA" id="ARBA00022801"/>
    </source>
</evidence>
<comment type="similarity">
    <text evidence="1 4">Belongs to the neutral ceramidase family.</text>
</comment>
<evidence type="ECO:0000256" key="3">
    <source>
        <dbReference type="PIRSR" id="PIRSR606823-2"/>
    </source>
</evidence>
<keyword evidence="4" id="KW-0443">Lipid metabolism</keyword>
<feature type="region of interest" description="Disordered" evidence="5">
    <location>
        <begin position="652"/>
        <end position="696"/>
    </location>
</feature>
<dbReference type="GO" id="GO:0046512">
    <property type="term" value="P:sphingosine biosynthetic process"/>
    <property type="evidence" value="ECO:0007669"/>
    <property type="project" value="TreeGrafter"/>
</dbReference>
<dbReference type="GO" id="GO:0016020">
    <property type="term" value="C:membrane"/>
    <property type="evidence" value="ECO:0007669"/>
    <property type="project" value="GOC"/>
</dbReference>
<feature type="signal peptide" evidence="6">
    <location>
        <begin position="1"/>
        <end position="21"/>
    </location>
</feature>
<feature type="binding site" evidence="3">
    <location>
        <position position="181"/>
    </location>
    <ligand>
        <name>Zn(2+)</name>
        <dbReference type="ChEBI" id="CHEBI:29105"/>
    </ligand>
</feature>
<dbReference type="RefSeq" id="WP_184462515.1">
    <property type="nucleotide sequence ID" value="NZ_JACHHW010000005.1"/>
</dbReference>
<feature type="chain" id="PRO_5032344526" description="Neutral ceramidase" evidence="6">
    <location>
        <begin position="22"/>
        <end position="796"/>
    </location>
</feature>
<feature type="binding site" evidence="3">
    <location>
        <position position="593"/>
    </location>
    <ligand>
        <name>Zn(2+)</name>
        <dbReference type="ChEBI" id="CHEBI:29105"/>
    </ligand>
</feature>
<dbReference type="GO" id="GO:0005576">
    <property type="term" value="C:extracellular region"/>
    <property type="evidence" value="ECO:0007669"/>
    <property type="project" value="TreeGrafter"/>
</dbReference>
<dbReference type="PANTHER" id="PTHR12670:SF1">
    <property type="entry name" value="NEUTRAL CERAMIDASE"/>
    <property type="match status" value="1"/>
</dbReference>
<evidence type="ECO:0000256" key="5">
    <source>
        <dbReference type="SAM" id="MobiDB-lite"/>
    </source>
</evidence>
<proteinExistence type="inferred from homology"/>
<protein>
    <recommendedName>
        <fullName evidence="4">Neutral ceramidase</fullName>
        <ecNumber evidence="4">3.5.1.23</ecNumber>
    </recommendedName>
</protein>
<evidence type="ECO:0000313" key="9">
    <source>
        <dbReference type="EMBL" id="MBB5187673.1"/>
    </source>
</evidence>
<dbReference type="Gene3D" id="2.60.40.2300">
    <property type="entry name" value="Neutral/alkaline non-lysosomal ceramidase, C-terminal domain"/>
    <property type="match status" value="1"/>
</dbReference>
<evidence type="ECO:0000313" key="10">
    <source>
        <dbReference type="Proteomes" id="UP000536640"/>
    </source>
</evidence>
<dbReference type="InterPro" id="IPR031331">
    <property type="entry name" value="NEUT/ALK_ceramidase_C"/>
</dbReference>
<evidence type="ECO:0000259" key="8">
    <source>
        <dbReference type="Pfam" id="PF17048"/>
    </source>
</evidence>
<dbReference type="EC" id="3.5.1.23" evidence="4"/>
<reference evidence="9 10" key="1">
    <citation type="submission" date="2020-08" db="EMBL/GenBank/DDBJ databases">
        <title>Genomic Encyclopedia of Type Strains, Phase IV (KMG-IV): sequencing the most valuable type-strain genomes for metagenomic binning, comparative biology and taxonomic classification.</title>
        <authorList>
            <person name="Goeker M."/>
        </authorList>
    </citation>
    <scope>NUCLEOTIDE SEQUENCE [LARGE SCALE GENOMIC DNA]</scope>
    <source>
        <strain evidence="9 10">DSM 25701</strain>
    </source>
</reference>
<dbReference type="InterPro" id="IPR006823">
    <property type="entry name" value="Ceramidase_alk"/>
</dbReference>
<dbReference type="AlphaFoldDB" id="A0A840R584"/>
<keyword evidence="10" id="KW-1185">Reference proteome</keyword>
<evidence type="ECO:0000256" key="4">
    <source>
        <dbReference type="RuleBase" id="RU366019"/>
    </source>
</evidence>
<dbReference type="PANTHER" id="PTHR12670">
    <property type="entry name" value="CERAMIDASE"/>
    <property type="match status" value="1"/>
</dbReference>
<feature type="binding site" evidence="3">
    <location>
        <position position="300"/>
    </location>
    <ligand>
        <name>Zn(2+)</name>
        <dbReference type="ChEBI" id="CHEBI:29105"/>
    </ligand>
</feature>
<dbReference type="EMBL" id="JACHHW010000005">
    <property type="protein sequence ID" value="MBB5187673.1"/>
    <property type="molecule type" value="Genomic_DNA"/>
</dbReference>
<dbReference type="Pfam" id="PF17048">
    <property type="entry name" value="Ceramidse_alk_C"/>
    <property type="match status" value="1"/>
</dbReference>
<accession>A0A840R584</accession>
<comment type="caution">
    <text evidence="9">The sequence shown here is derived from an EMBL/GenBank/DDBJ whole genome shotgun (WGS) entry which is preliminary data.</text>
</comment>
<feature type="domain" description="Neutral/alkaline non-lysosomal ceramidase N-terminal" evidence="7">
    <location>
        <begin position="87"/>
        <end position="622"/>
    </location>
</feature>
<keyword evidence="3" id="KW-0479">Metal-binding</keyword>
<evidence type="ECO:0000256" key="6">
    <source>
        <dbReference type="SAM" id="SignalP"/>
    </source>
</evidence>